<dbReference type="InterPro" id="IPR001915">
    <property type="entry name" value="Peptidase_M48"/>
</dbReference>
<dbReference type="CDD" id="cd07331">
    <property type="entry name" value="M48C_Oma1_like"/>
    <property type="match status" value="1"/>
</dbReference>
<keyword evidence="3 6" id="KW-0378">Hydrolase</keyword>
<dbReference type="Pfam" id="PF01435">
    <property type="entry name" value="Peptidase_M48"/>
    <property type="match status" value="1"/>
</dbReference>
<protein>
    <recommendedName>
        <fullName evidence="8">Peptidase M48 domain-containing protein</fullName>
    </recommendedName>
</protein>
<dbReference type="GO" id="GO:0051603">
    <property type="term" value="P:proteolysis involved in protein catabolic process"/>
    <property type="evidence" value="ECO:0007669"/>
    <property type="project" value="TreeGrafter"/>
</dbReference>
<feature type="domain" description="Peptidase M48" evidence="8">
    <location>
        <begin position="114"/>
        <end position="285"/>
    </location>
</feature>
<organism evidence="9 10">
    <name type="scientific">Candidatus Nitrospira nitrosa</name>
    <dbReference type="NCBI Taxonomy" id="1742972"/>
    <lineage>
        <taxon>Bacteria</taxon>
        <taxon>Pseudomonadati</taxon>
        <taxon>Nitrospirota</taxon>
        <taxon>Nitrospiria</taxon>
        <taxon>Nitrospirales</taxon>
        <taxon>Nitrospiraceae</taxon>
        <taxon>Nitrospira</taxon>
    </lineage>
</organism>
<evidence type="ECO:0000256" key="7">
    <source>
        <dbReference type="SAM" id="MobiDB-lite"/>
    </source>
</evidence>
<dbReference type="AlphaFoldDB" id="A0A0S4LM62"/>
<dbReference type="PANTHER" id="PTHR22726:SF1">
    <property type="entry name" value="METALLOENDOPEPTIDASE OMA1, MITOCHONDRIAL"/>
    <property type="match status" value="1"/>
</dbReference>
<evidence type="ECO:0000256" key="4">
    <source>
        <dbReference type="ARBA" id="ARBA00022833"/>
    </source>
</evidence>
<dbReference type="EMBL" id="CZQA01000011">
    <property type="protein sequence ID" value="CUS38581.1"/>
    <property type="molecule type" value="Genomic_DNA"/>
</dbReference>
<evidence type="ECO:0000256" key="1">
    <source>
        <dbReference type="ARBA" id="ARBA00022670"/>
    </source>
</evidence>
<reference evidence="9 10" key="1">
    <citation type="submission" date="2015-10" db="EMBL/GenBank/DDBJ databases">
        <authorList>
            <person name="Gilbert D.G."/>
        </authorList>
    </citation>
    <scope>NUCLEOTIDE SEQUENCE [LARGE SCALE GENOMIC DNA]</scope>
    <source>
        <strain evidence="9">COMA1</strain>
    </source>
</reference>
<evidence type="ECO:0000313" key="9">
    <source>
        <dbReference type="EMBL" id="CUS38581.1"/>
    </source>
</evidence>
<keyword evidence="4 6" id="KW-0862">Zinc</keyword>
<feature type="region of interest" description="Disordered" evidence="7">
    <location>
        <begin position="39"/>
        <end position="65"/>
    </location>
</feature>
<keyword evidence="1 6" id="KW-0645">Protease</keyword>
<evidence type="ECO:0000256" key="6">
    <source>
        <dbReference type="RuleBase" id="RU003983"/>
    </source>
</evidence>
<accession>A0A0S4LM62</accession>
<dbReference type="GO" id="GO:0016020">
    <property type="term" value="C:membrane"/>
    <property type="evidence" value="ECO:0007669"/>
    <property type="project" value="TreeGrafter"/>
</dbReference>
<proteinExistence type="inferred from homology"/>
<comment type="similarity">
    <text evidence="6">Belongs to the peptidase M48 family.</text>
</comment>
<keyword evidence="2" id="KW-0479">Metal-binding</keyword>
<dbReference type="InterPro" id="IPR051156">
    <property type="entry name" value="Mito/Outer_Membr_Metalloprot"/>
</dbReference>
<comment type="cofactor">
    <cofactor evidence="6">
        <name>Zn(2+)</name>
        <dbReference type="ChEBI" id="CHEBI:29105"/>
    </cofactor>
    <text evidence="6">Binds 1 zinc ion per subunit.</text>
</comment>
<sequence>MKVQSILWVSKEAIVTGFFFLSLAACDTMNIPAGGTAGSLKDTSASPTSDDKPSDVSPSKLASLGNQQYNKEIEERQKNNEIETSTKVTGQMDGIFEQLKAAALIDEEYGSVAKEMDWRLNTIRDKTIVMAKAYPGGGVAIYDGVFDVAETEGALASILGHEMAHVLAQHELKRLAGHTAVAGATLGSAIALAMKPKKREQQVAAGVTGALALGYLLGGRQAWERSQEHDADCLGLRLAAKAGYDPKKIEGFWRRMAENKEEANTKYQFLNDHPIDDERLGHIQNTCMSKAQEVYSQVDINLRKDALATLPGVGFEG</sequence>
<dbReference type="GO" id="GO:0046872">
    <property type="term" value="F:metal ion binding"/>
    <property type="evidence" value="ECO:0007669"/>
    <property type="project" value="UniProtKB-KW"/>
</dbReference>
<dbReference type="GO" id="GO:0004222">
    <property type="term" value="F:metalloendopeptidase activity"/>
    <property type="evidence" value="ECO:0007669"/>
    <property type="project" value="InterPro"/>
</dbReference>
<dbReference type="Proteomes" id="UP000199032">
    <property type="component" value="Unassembled WGS sequence"/>
</dbReference>
<evidence type="ECO:0000313" key="10">
    <source>
        <dbReference type="Proteomes" id="UP000199032"/>
    </source>
</evidence>
<dbReference type="STRING" id="1742972.COMA1_50180"/>
<keyword evidence="10" id="KW-1185">Reference proteome</keyword>
<dbReference type="PROSITE" id="PS51257">
    <property type="entry name" value="PROKAR_LIPOPROTEIN"/>
    <property type="match status" value="1"/>
</dbReference>
<keyword evidence="5 6" id="KW-0482">Metalloprotease</keyword>
<evidence type="ECO:0000256" key="2">
    <source>
        <dbReference type="ARBA" id="ARBA00022723"/>
    </source>
</evidence>
<evidence type="ECO:0000256" key="3">
    <source>
        <dbReference type="ARBA" id="ARBA00022801"/>
    </source>
</evidence>
<dbReference type="OrthoDB" id="9810445at2"/>
<name>A0A0S4LM62_9BACT</name>
<evidence type="ECO:0000259" key="8">
    <source>
        <dbReference type="Pfam" id="PF01435"/>
    </source>
</evidence>
<dbReference type="PANTHER" id="PTHR22726">
    <property type="entry name" value="METALLOENDOPEPTIDASE OMA1"/>
    <property type="match status" value="1"/>
</dbReference>
<gene>
    <name evidence="9" type="ORF">COMA1_50180</name>
</gene>
<evidence type="ECO:0000256" key="5">
    <source>
        <dbReference type="ARBA" id="ARBA00023049"/>
    </source>
</evidence>